<evidence type="ECO:0000313" key="11">
    <source>
        <dbReference type="EMBL" id="RZC68557.1"/>
    </source>
</evidence>
<dbReference type="EMBL" id="CM010721">
    <property type="protein sequence ID" value="RZC68557.1"/>
    <property type="molecule type" value="Genomic_DNA"/>
</dbReference>
<dbReference type="SMART" id="SM00184">
    <property type="entry name" value="RING"/>
    <property type="match status" value="1"/>
</dbReference>
<evidence type="ECO:0000256" key="3">
    <source>
        <dbReference type="ARBA" id="ARBA00022723"/>
    </source>
</evidence>
<evidence type="ECO:0000259" key="10">
    <source>
        <dbReference type="PROSITE" id="PS50089"/>
    </source>
</evidence>
<dbReference type="CDD" id="cd16454">
    <property type="entry name" value="RING-H2_PA-TM-RING"/>
    <property type="match status" value="1"/>
</dbReference>
<dbReference type="AlphaFoldDB" id="A0A4Y7K6L7"/>
<dbReference type="InterPro" id="IPR013083">
    <property type="entry name" value="Znf_RING/FYVE/PHD"/>
</dbReference>
<dbReference type="PANTHER" id="PTHR14155">
    <property type="entry name" value="RING FINGER DOMAIN-CONTAINING"/>
    <property type="match status" value="1"/>
</dbReference>
<keyword evidence="8" id="KW-1133">Transmembrane helix</keyword>
<dbReference type="InterPro" id="IPR053238">
    <property type="entry name" value="RING-H2_zinc_finger"/>
</dbReference>
<keyword evidence="4 7" id="KW-0863">Zinc-finger</keyword>
<dbReference type="EC" id="2.3.2.27" evidence="2"/>
<dbReference type="SUPFAM" id="SSF57850">
    <property type="entry name" value="RING/U-box"/>
    <property type="match status" value="1"/>
</dbReference>
<dbReference type="STRING" id="3469.A0A4Y7K6L7"/>
<keyword evidence="3" id="KW-0479">Metal-binding</keyword>
<evidence type="ECO:0000256" key="5">
    <source>
        <dbReference type="ARBA" id="ARBA00022833"/>
    </source>
</evidence>
<evidence type="ECO:0000256" key="4">
    <source>
        <dbReference type="ARBA" id="ARBA00022771"/>
    </source>
</evidence>
<accession>A0A4Y7K6L7</accession>
<keyword evidence="8" id="KW-0472">Membrane</keyword>
<dbReference type="PANTHER" id="PTHR14155:SF627">
    <property type="entry name" value="OS06G0192800 PROTEIN"/>
    <property type="match status" value="1"/>
</dbReference>
<evidence type="ECO:0000313" key="12">
    <source>
        <dbReference type="Proteomes" id="UP000316621"/>
    </source>
</evidence>
<sequence length="320" mass="35738">MMFTKSINLVLILVLVILLTPPYNCAQSDTDGRAPADNKITIHDFVFPVETILDLSLACFLLFFFIFKAQCYLDRRNNNVAVAAATAQGLNQSAAALQMFPVLVYSDFQKDHRTAAGTEKRECAICLIEFRGGDKLTLLPCKHVYHPRCVGTWFISKTTCPLCRTDLISAEGDKVKELVGRQKSTGIIKVKDGFKMPEPNEEDRKGMALNCLEAPLYVDIKYFPLVLILSESTPDQCARLDSPVIQLIRFFVVSKVSDEEGMDWFSIIATPNQIFCQPLSRKDISLLGIESSNSRGFIQCCTRSISVPRGLILHQTKKTG</sequence>
<comment type="catalytic activity">
    <reaction evidence="1">
        <text>S-ubiquitinyl-[E2 ubiquitin-conjugating enzyme]-L-cysteine + [acceptor protein]-L-lysine = [E2 ubiquitin-conjugating enzyme]-L-cysteine + N(6)-ubiquitinyl-[acceptor protein]-L-lysine.</text>
        <dbReference type="EC" id="2.3.2.27"/>
    </reaction>
</comment>
<dbReference type="PROSITE" id="PS50089">
    <property type="entry name" value="ZF_RING_2"/>
    <property type="match status" value="1"/>
</dbReference>
<dbReference type="Gramene" id="RZC68557">
    <property type="protein sequence ID" value="RZC68557"/>
    <property type="gene ID" value="C5167_031796"/>
</dbReference>
<gene>
    <name evidence="11" type="ORF">C5167_031796</name>
</gene>
<feature type="domain" description="RING-type" evidence="10">
    <location>
        <begin position="123"/>
        <end position="164"/>
    </location>
</feature>
<keyword evidence="5" id="KW-0862">Zinc</keyword>
<dbReference type="GO" id="GO:0061630">
    <property type="term" value="F:ubiquitin protein ligase activity"/>
    <property type="evidence" value="ECO:0007669"/>
    <property type="project" value="UniProtKB-EC"/>
</dbReference>
<keyword evidence="8" id="KW-0812">Transmembrane</keyword>
<feature type="signal peptide" evidence="9">
    <location>
        <begin position="1"/>
        <end position="26"/>
    </location>
</feature>
<dbReference type="Gene3D" id="3.30.40.10">
    <property type="entry name" value="Zinc/RING finger domain, C3HC4 (zinc finger)"/>
    <property type="match status" value="1"/>
</dbReference>
<protein>
    <recommendedName>
        <fullName evidence="2">RING-type E3 ubiquitin transferase</fullName>
        <ecNumber evidence="2">2.3.2.27</ecNumber>
    </recommendedName>
</protein>
<name>A0A4Y7K6L7_PAPSO</name>
<keyword evidence="12" id="KW-1185">Reference proteome</keyword>
<evidence type="ECO:0000256" key="2">
    <source>
        <dbReference type="ARBA" id="ARBA00012483"/>
    </source>
</evidence>
<keyword evidence="9" id="KW-0732">Signal</keyword>
<comment type="similarity">
    <text evidence="6">Belongs to the RING-type zinc finger family. ATL subfamily.</text>
</comment>
<dbReference type="Proteomes" id="UP000316621">
    <property type="component" value="Chromosome 7"/>
</dbReference>
<dbReference type="Pfam" id="PF13639">
    <property type="entry name" value="zf-RING_2"/>
    <property type="match status" value="1"/>
</dbReference>
<evidence type="ECO:0000256" key="9">
    <source>
        <dbReference type="SAM" id="SignalP"/>
    </source>
</evidence>
<dbReference type="InterPro" id="IPR001841">
    <property type="entry name" value="Znf_RING"/>
</dbReference>
<evidence type="ECO:0000256" key="7">
    <source>
        <dbReference type="PROSITE-ProRule" id="PRU00175"/>
    </source>
</evidence>
<evidence type="ECO:0000256" key="6">
    <source>
        <dbReference type="ARBA" id="ARBA00024209"/>
    </source>
</evidence>
<evidence type="ECO:0000256" key="1">
    <source>
        <dbReference type="ARBA" id="ARBA00000900"/>
    </source>
</evidence>
<organism evidence="11 12">
    <name type="scientific">Papaver somniferum</name>
    <name type="common">Opium poppy</name>
    <dbReference type="NCBI Taxonomy" id="3469"/>
    <lineage>
        <taxon>Eukaryota</taxon>
        <taxon>Viridiplantae</taxon>
        <taxon>Streptophyta</taxon>
        <taxon>Embryophyta</taxon>
        <taxon>Tracheophyta</taxon>
        <taxon>Spermatophyta</taxon>
        <taxon>Magnoliopsida</taxon>
        <taxon>Ranunculales</taxon>
        <taxon>Papaveraceae</taxon>
        <taxon>Papaveroideae</taxon>
        <taxon>Papaver</taxon>
    </lineage>
</organism>
<proteinExistence type="inferred from homology"/>
<feature type="chain" id="PRO_5021426336" description="RING-type E3 ubiquitin transferase" evidence="9">
    <location>
        <begin position="27"/>
        <end position="320"/>
    </location>
</feature>
<dbReference type="GO" id="GO:0008270">
    <property type="term" value="F:zinc ion binding"/>
    <property type="evidence" value="ECO:0007669"/>
    <property type="project" value="UniProtKB-KW"/>
</dbReference>
<evidence type="ECO:0000256" key="8">
    <source>
        <dbReference type="SAM" id="Phobius"/>
    </source>
</evidence>
<feature type="transmembrane region" description="Helical" evidence="8">
    <location>
        <begin position="45"/>
        <end position="67"/>
    </location>
</feature>
<reference evidence="11 12" key="1">
    <citation type="journal article" date="2018" name="Science">
        <title>The opium poppy genome and morphinan production.</title>
        <authorList>
            <person name="Guo L."/>
            <person name="Winzer T."/>
            <person name="Yang X."/>
            <person name="Li Y."/>
            <person name="Ning Z."/>
            <person name="He Z."/>
            <person name="Teodor R."/>
            <person name="Lu Y."/>
            <person name="Bowser T.A."/>
            <person name="Graham I.A."/>
            <person name="Ye K."/>
        </authorList>
    </citation>
    <scope>NUCLEOTIDE SEQUENCE [LARGE SCALE GENOMIC DNA]</scope>
    <source>
        <strain evidence="12">cv. HN1</strain>
        <tissue evidence="11">Leaves</tissue>
    </source>
</reference>